<name>A0A168GFF7_CORDF</name>
<sequence>MGKLQKEQEALAEQSSAGHDLAPPEYAAAADDDSNAPDAPPPGYTPGPSPYEKVPVGWNLYYKAWSMRTFHIGPHADQPVFALELHSGLLSSRPFLILFDGADAKTAPRIATAHRDGLMKGHAAITVPGAAAPEKLTVHSRRMNFSFNVGSGKETRREDFEWRYSHGKEVKVLDRWGQGWKLVRLGAHGGGGGGEGQDKVGRSARPHGESSDGHPIVAVFADNSKWSKTKVARFHFVGAGATDEFGEPWAMFVTMSALRIWELMMNARASVAGAA</sequence>
<gene>
    <name evidence="2" type="ORF">LEL_06103</name>
</gene>
<reference evidence="2 3" key="1">
    <citation type="journal article" date="2016" name="Genome Biol. Evol.">
        <title>Divergent and convergent evolution of fungal pathogenicity.</title>
        <authorList>
            <person name="Shang Y."/>
            <person name="Xiao G."/>
            <person name="Zheng P."/>
            <person name="Cen K."/>
            <person name="Zhan S."/>
            <person name="Wang C."/>
        </authorList>
    </citation>
    <scope>NUCLEOTIDE SEQUENCE [LARGE SCALE GENOMIC DNA]</scope>
    <source>
        <strain evidence="2 3">RCEF 1005</strain>
    </source>
</reference>
<protein>
    <submittedName>
        <fullName evidence="2">Uncharacterized protein</fullName>
    </submittedName>
</protein>
<evidence type="ECO:0000256" key="1">
    <source>
        <dbReference type="SAM" id="MobiDB-lite"/>
    </source>
</evidence>
<evidence type="ECO:0000313" key="3">
    <source>
        <dbReference type="Proteomes" id="UP000076881"/>
    </source>
</evidence>
<feature type="region of interest" description="Disordered" evidence="1">
    <location>
        <begin position="1"/>
        <end position="49"/>
    </location>
</feature>
<evidence type="ECO:0000313" key="2">
    <source>
        <dbReference type="EMBL" id="OAA76419.1"/>
    </source>
</evidence>
<organism evidence="2 3">
    <name type="scientific">Akanthomyces lecanii RCEF 1005</name>
    <dbReference type="NCBI Taxonomy" id="1081108"/>
    <lineage>
        <taxon>Eukaryota</taxon>
        <taxon>Fungi</taxon>
        <taxon>Dikarya</taxon>
        <taxon>Ascomycota</taxon>
        <taxon>Pezizomycotina</taxon>
        <taxon>Sordariomycetes</taxon>
        <taxon>Hypocreomycetidae</taxon>
        <taxon>Hypocreales</taxon>
        <taxon>Cordycipitaceae</taxon>
        <taxon>Akanthomyces</taxon>
        <taxon>Cordyceps confragosa</taxon>
    </lineage>
</organism>
<dbReference type="EMBL" id="AZHF01000004">
    <property type="protein sequence ID" value="OAA76419.1"/>
    <property type="molecule type" value="Genomic_DNA"/>
</dbReference>
<comment type="caution">
    <text evidence="2">The sequence shown here is derived from an EMBL/GenBank/DDBJ whole genome shotgun (WGS) entry which is preliminary data.</text>
</comment>
<feature type="compositionally biased region" description="Basic and acidic residues" evidence="1">
    <location>
        <begin position="196"/>
        <end position="212"/>
    </location>
</feature>
<proteinExistence type="predicted"/>
<accession>A0A168GFF7</accession>
<dbReference type="Proteomes" id="UP000076881">
    <property type="component" value="Unassembled WGS sequence"/>
</dbReference>
<feature type="compositionally biased region" description="Pro residues" evidence="1">
    <location>
        <begin position="38"/>
        <end position="49"/>
    </location>
</feature>
<dbReference type="OrthoDB" id="3431997at2759"/>
<feature type="region of interest" description="Disordered" evidence="1">
    <location>
        <begin position="187"/>
        <end position="214"/>
    </location>
</feature>
<keyword evidence="3" id="KW-1185">Reference proteome</keyword>
<dbReference type="AlphaFoldDB" id="A0A168GFF7"/>